<dbReference type="NCBIfam" id="NF046077">
    <property type="entry name" value="LPS_M949_RS01915"/>
    <property type="match status" value="1"/>
</dbReference>
<feature type="signal peptide" evidence="1">
    <location>
        <begin position="1"/>
        <end position="21"/>
    </location>
</feature>
<accession>A0A841H2E8</accession>
<gene>
    <name evidence="2" type="ORF">HNQ61_003767</name>
</gene>
<dbReference type="EMBL" id="JACHIA010000012">
    <property type="protein sequence ID" value="MBB6072106.1"/>
    <property type="molecule type" value="Genomic_DNA"/>
</dbReference>
<dbReference type="Proteomes" id="UP000582837">
    <property type="component" value="Unassembled WGS sequence"/>
</dbReference>
<feature type="chain" id="PRO_5032495681" evidence="1">
    <location>
        <begin position="22"/>
        <end position="218"/>
    </location>
</feature>
<protein>
    <submittedName>
        <fullName evidence="2">Uncharacterized protein</fullName>
    </submittedName>
</protein>
<evidence type="ECO:0000313" key="2">
    <source>
        <dbReference type="EMBL" id="MBB6072106.1"/>
    </source>
</evidence>
<dbReference type="InterPro" id="IPR058148">
    <property type="entry name" value="M949_RS01915-like_dom"/>
</dbReference>
<evidence type="ECO:0000313" key="3">
    <source>
        <dbReference type="Proteomes" id="UP000582837"/>
    </source>
</evidence>
<keyword evidence="1" id="KW-0732">Signal</keyword>
<proteinExistence type="predicted"/>
<reference evidence="2 3" key="1">
    <citation type="submission" date="2020-08" db="EMBL/GenBank/DDBJ databases">
        <title>Genomic Encyclopedia of Type Strains, Phase IV (KMG-IV): sequencing the most valuable type-strain genomes for metagenomic binning, comparative biology and taxonomic classification.</title>
        <authorList>
            <person name="Goeker M."/>
        </authorList>
    </citation>
    <scope>NUCLEOTIDE SEQUENCE [LARGE SCALE GENOMIC DNA]</scope>
    <source>
        <strain evidence="2 3">DSM 29007</strain>
    </source>
</reference>
<name>A0A841H2E8_9BACT</name>
<organism evidence="2 3">
    <name type="scientific">Longimicrobium terrae</name>
    <dbReference type="NCBI Taxonomy" id="1639882"/>
    <lineage>
        <taxon>Bacteria</taxon>
        <taxon>Pseudomonadati</taxon>
        <taxon>Gemmatimonadota</taxon>
        <taxon>Longimicrobiia</taxon>
        <taxon>Longimicrobiales</taxon>
        <taxon>Longimicrobiaceae</taxon>
        <taxon>Longimicrobium</taxon>
    </lineage>
</organism>
<sequence>MTKLALLLVAGLLAAAPEVDARQIQSRPVQRGALPRQAAIRGNLVLAREWTDRGGRNFLVLSRTPEATSRARCDGSDRCIDRELYAYHYVQRGNTYALLWSATDFVRGCEFDLELKFNPRSVAVTDLDADGTAETSFMYARGCRSDVSQLEMKLIMHEGATKYALRGSSDLMTEIGAQFGTSRMTIDPSFNAAPPSFRAFAVQQWNRFKREMTWPADG</sequence>
<comment type="caution">
    <text evidence="2">The sequence shown here is derived from an EMBL/GenBank/DDBJ whole genome shotgun (WGS) entry which is preliminary data.</text>
</comment>
<evidence type="ECO:0000256" key="1">
    <source>
        <dbReference type="SAM" id="SignalP"/>
    </source>
</evidence>
<dbReference type="RefSeq" id="WP_170034747.1">
    <property type="nucleotide sequence ID" value="NZ_JABDTL010000001.1"/>
</dbReference>
<keyword evidence="3" id="KW-1185">Reference proteome</keyword>
<dbReference type="AlphaFoldDB" id="A0A841H2E8"/>